<organism evidence="4 5">
    <name type="scientific">Drosophila yakuba</name>
    <name type="common">Fruit fly</name>
    <dbReference type="NCBI Taxonomy" id="7245"/>
    <lineage>
        <taxon>Eukaryota</taxon>
        <taxon>Metazoa</taxon>
        <taxon>Ecdysozoa</taxon>
        <taxon>Arthropoda</taxon>
        <taxon>Hexapoda</taxon>
        <taxon>Insecta</taxon>
        <taxon>Pterygota</taxon>
        <taxon>Neoptera</taxon>
        <taxon>Endopterygota</taxon>
        <taxon>Diptera</taxon>
        <taxon>Brachycera</taxon>
        <taxon>Muscomorpha</taxon>
        <taxon>Ephydroidea</taxon>
        <taxon>Drosophilidae</taxon>
        <taxon>Drosophila</taxon>
        <taxon>Sophophora</taxon>
    </lineage>
</organism>
<dbReference type="InterPro" id="IPR050111">
    <property type="entry name" value="C-type_lectin/snaclec_domain"/>
</dbReference>
<dbReference type="Proteomes" id="UP000002282">
    <property type="component" value="Chromosome 3R"/>
</dbReference>
<dbReference type="AlphaFoldDB" id="B4PTH3"/>
<dbReference type="eggNOG" id="KOG4297">
    <property type="taxonomic scope" value="Eukaryota"/>
</dbReference>
<keyword evidence="2" id="KW-0732">Signal</keyword>
<feature type="chain" id="PRO_5006459162" description="C-type lectin domain-containing protein" evidence="2">
    <location>
        <begin position="22"/>
        <end position="223"/>
    </location>
</feature>
<gene>
    <name evidence="4" type="primary">Dyak\GE10673</name>
    <name evidence="4" type="synonym">dyak_GLEANR_10577</name>
    <name evidence="4" type="synonym">GE10673</name>
    <name evidence="4" type="ORF">Dyak_GE10673</name>
</gene>
<dbReference type="CDD" id="cd00037">
    <property type="entry name" value="CLECT"/>
    <property type="match status" value="1"/>
</dbReference>
<feature type="domain" description="C-type lectin" evidence="3">
    <location>
        <begin position="100"/>
        <end position="222"/>
    </location>
</feature>
<keyword evidence="5" id="KW-1185">Reference proteome</keyword>
<dbReference type="Gene3D" id="3.10.100.10">
    <property type="entry name" value="Mannose-Binding Protein A, subunit A"/>
    <property type="match status" value="1"/>
</dbReference>
<evidence type="ECO:0000313" key="5">
    <source>
        <dbReference type="Proteomes" id="UP000002282"/>
    </source>
</evidence>
<feature type="coiled-coil region" evidence="1">
    <location>
        <begin position="64"/>
        <end position="91"/>
    </location>
</feature>
<feature type="signal peptide" evidence="2">
    <location>
        <begin position="1"/>
        <end position="21"/>
    </location>
</feature>
<dbReference type="KEGG" id="dya:Dyak_GE10673"/>
<proteinExistence type="predicted"/>
<dbReference type="InterPro" id="IPR016186">
    <property type="entry name" value="C-type_lectin-like/link_sf"/>
</dbReference>
<dbReference type="InterPro" id="IPR016187">
    <property type="entry name" value="CTDL_fold"/>
</dbReference>
<dbReference type="InterPro" id="IPR001304">
    <property type="entry name" value="C-type_lectin-like"/>
</dbReference>
<dbReference type="HOGENOM" id="CLU_049894_10_0_1"/>
<dbReference type="OrthoDB" id="7854973at2759"/>
<dbReference type="SMART" id="SM00034">
    <property type="entry name" value="CLECT"/>
    <property type="match status" value="1"/>
</dbReference>
<reference evidence="4 5" key="1">
    <citation type="journal article" date="2007" name="Nature">
        <title>Evolution of genes and genomes on the Drosophila phylogeny.</title>
        <authorList>
            <consortium name="Drosophila 12 Genomes Consortium"/>
            <person name="Clark A.G."/>
            <person name="Eisen M.B."/>
            <person name="Smith D.R."/>
            <person name="Bergman C.M."/>
            <person name="Oliver B."/>
            <person name="Markow T.A."/>
            <person name="Kaufman T.C."/>
            <person name="Kellis M."/>
            <person name="Gelbart W."/>
            <person name="Iyer V.N."/>
            <person name="Pollard D.A."/>
            <person name="Sackton T.B."/>
            <person name="Larracuente A.M."/>
            <person name="Singh N.D."/>
            <person name="Abad J.P."/>
            <person name="Abt D.N."/>
            <person name="Adryan B."/>
            <person name="Aguade M."/>
            <person name="Akashi H."/>
            <person name="Anderson W.W."/>
            <person name="Aquadro C.F."/>
            <person name="Ardell D.H."/>
            <person name="Arguello R."/>
            <person name="Artieri C.G."/>
            <person name="Barbash D.A."/>
            <person name="Barker D."/>
            <person name="Barsanti P."/>
            <person name="Batterham P."/>
            <person name="Batzoglou S."/>
            <person name="Begun D."/>
            <person name="Bhutkar A."/>
            <person name="Blanco E."/>
            <person name="Bosak S.A."/>
            <person name="Bradley R.K."/>
            <person name="Brand A.D."/>
            <person name="Brent M.R."/>
            <person name="Brooks A.N."/>
            <person name="Brown R.H."/>
            <person name="Butlin R.K."/>
            <person name="Caggese C."/>
            <person name="Calvi B.R."/>
            <person name="Bernardo de Carvalho A."/>
            <person name="Caspi A."/>
            <person name="Castrezana S."/>
            <person name="Celniker S.E."/>
            <person name="Chang J.L."/>
            <person name="Chapple C."/>
            <person name="Chatterji S."/>
            <person name="Chinwalla A."/>
            <person name="Civetta A."/>
            <person name="Clifton S.W."/>
            <person name="Comeron J.M."/>
            <person name="Costello J.C."/>
            <person name="Coyne J.A."/>
            <person name="Daub J."/>
            <person name="David R.G."/>
            <person name="Delcher A.L."/>
            <person name="Delehaunty K."/>
            <person name="Do C.B."/>
            <person name="Ebling H."/>
            <person name="Edwards K."/>
            <person name="Eickbush T."/>
            <person name="Evans J.D."/>
            <person name="Filipski A."/>
            <person name="Findeiss S."/>
            <person name="Freyhult E."/>
            <person name="Fulton L."/>
            <person name="Fulton R."/>
            <person name="Garcia A.C."/>
            <person name="Gardiner A."/>
            <person name="Garfield D.A."/>
            <person name="Garvin B.E."/>
            <person name="Gibson G."/>
            <person name="Gilbert D."/>
            <person name="Gnerre S."/>
            <person name="Godfrey J."/>
            <person name="Good R."/>
            <person name="Gotea V."/>
            <person name="Gravely B."/>
            <person name="Greenberg A.J."/>
            <person name="Griffiths-Jones S."/>
            <person name="Gross S."/>
            <person name="Guigo R."/>
            <person name="Gustafson E.A."/>
            <person name="Haerty W."/>
            <person name="Hahn M.W."/>
            <person name="Halligan D.L."/>
            <person name="Halpern A.L."/>
            <person name="Halter G.M."/>
            <person name="Han M.V."/>
            <person name="Heger A."/>
            <person name="Hillier L."/>
            <person name="Hinrichs A.S."/>
            <person name="Holmes I."/>
            <person name="Hoskins R.A."/>
            <person name="Hubisz M.J."/>
            <person name="Hultmark D."/>
            <person name="Huntley M.A."/>
            <person name="Jaffe D.B."/>
            <person name="Jagadeeshan S."/>
            <person name="Jeck W.R."/>
            <person name="Johnson J."/>
            <person name="Jones C.D."/>
            <person name="Jordan W.C."/>
            <person name="Karpen G.H."/>
            <person name="Kataoka E."/>
            <person name="Keightley P.D."/>
            <person name="Kheradpour P."/>
            <person name="Kirkness E.F."/>
            <person name="Koerich L.B."/>
            <person name="Kristiansen K."/>
            <person name="Kudrna D."/>
            <person name="Kulathinal R.J."/>
            <person name="Kumar S."/>
            <person name="Kwok R."/>
            <person name="Lander E."/>
            <person name="Langley C.H."/>
            <person name="Lapoint R."/>
            <person name="Lazzaro B.P."/>
            <person name="Lee S.J."/>
            <person name="Levesque L."/>
            <person name="Li R."/>
            <person name="Lin C.F."/>
            <person name="Lin M.F."/>
            <person name="Lindblad-Toh K."/>
            <person name="Llopart A."/>
            <person name="Long M."/>
            <person name="Low L."/>
            <person name="Lozovsky E."/>
            <person name="Lu J."/>
            <person name="Luo M."/>
            <person name="Machado C.A."/>
            <person name="Makalowski W."/>
            <person name="Marzo M."/>
            <person name="Matsuda M."/>
            <person name="Matzkin L."/>
            <person name="McAllister B."/>
            <person name="McBride C.S."/>
            <person name="McKernan B."/>
            <person name="McKernan K."/>
            <person name="Mendez-Lago M."/>
            <person name="Minx P."/>
            <person name="Mollenhauer M.U."/>
            <person name="Montooth K."/>
            <person name="Mount S.M."/>
            <person name="Mu X."/>
            <person name="Myers E."/>
            <person name="Negre B."/>
            <person name="Newfeld S."/>
            <person name="Nielsen R."/>
            <person name="Noor M.A."/>
            <person name="O'Grady P."/>
            <person name="Pachter L."/>
            <person name="Papaceit M."/>
            <person name="Parisi M.J."/>
            <person name="Parisi M."/>
            <person name="Parts L."/>
            <person name="Pedersen J.S."/>
            <person name="Pesole G."/>
            <person name="Phillippy A.M."/>
            <person name="Ponting C.P."/>
            <person name="Pop M."/>
            <person name="Porcelli D."/>
            <person name="Powell J.R."/>
            <person name="Prohaska S."/>
            <person name="Pruitt K."/>
            <person name="Puig M."/>
            <person name="Quesneville H."/>
            <person name="Ram K.R."/>
            <person name="Rand D."/>
            <person name="Rasmussen M.D."/>
            <person name="Reed L.K."/>
            <person name="Reenan R."/>
            <person name="Reily A."/>
            <person name="Remington K.A."/>
            <person name="Rieger T.T."/>
            <person name="Ritchie M.G."/>
            <person name="Robin C."/>
            <person name="Rogers Y.H."/>
            <person name="Rohde C."/>
            <person name="Rozas J."/>
            <person name="Rubenfield M.J."/>
            <person name="Ruiz A."/>
            <person name="Russo S."/>
            <person name="Salzberg S.L."/>
            <person name="Sanchez-Gracia A."/>
            <person name="Saranga D.J."/>
            <person name="Sato H."/>
            <person name="Schaeffer S.W."/>
            <person name="Schatz M.C."/>
            <person name="Schlenke T."/>
            <person name="Schwartz R."/>
            <person name="Segarra C."/>
            <person name="Singh R.S."/>
            <person name="Sirot L."/>
            <person name="Sirota M."/>
            <person name="Sisneros N.B."/>
            <person name="Smith C.D."/>
            <person name="Smith T.F."/>
            <person name="Spieth J."/>
            <person name="Stage D.E."/>
            <person name="Stark A."/>
            <person name="Stephan W."/>
            <person name="Strausberg R.L."/>
            <person name="Strempel S."/>
            <person name="Sturgill D."/>
            <person name="Sutton G."/>
            <person name="Sutton G.G."/>
            <person name="Tao W."/>
            <person name="Teichmann S."/>
            <person name="Tobari Y.N."/>
            <person name="Tomimura Y."/>
            <person name="Tsolas J.M."/>
            <person name="Valente V.L."/>
            <person name="Venter E."/>
            <person name="Venter J.C."/>
            <person name="Vicario S."/>
            <person name="Vieira F.G."/>
            <person name="Vilella A.J."/>
            <person name="Villasante A."/>
            <person name="Walenz B."/>
            <person name="Wang J."/>
            <person name="Wasserman M."/>
            <person name="Watts T."/>
            <person name="Wilson D."/>
            <person name="Wilson R.K."/>
            <person name="Wing R.A."/>
            <person name="Wolfner M.F."/>
            <person name="Wong A."/>
            <person name="Wong G.K."/>
            <person name="Wu C.I."/>
            <person name="Wu G."/>
            <person name="Yamamoto D."/>
            <person name="Yang H.P."/>
            <person name="Yang S.P."/>
            <person name="Yorke J.A."/>
            <person name="Yoshida K."/>
            <person name="Zdobnov E."/>
            <person name="Zhang P."/>
            <person name="Zhang Y."/>
            <person name="Zimin A.V."/>
            <person name="Baldwin J."/>
            <person name="Abdouelleil A."/>
            <person name="Abdulkadir J."/>
            <person name="Abebe A."/>
            <person name="Abera B."/>
            <person name="Abreu J."/>
            <person name="Acer S.C."/>
            <person name="Aftuck L."/>
            <person name="Alexander A."/>
            <person name="An P."/>
            <person name="Anderson E."/>
            <person name="Anderson S."/>
            <person name="Arachi H."/>
            <person name="Azer M."/>
            <person name="Bachantsang P."/>
            <person name="Barry A."/>
            <person name="Bayul T."/>
            <person name="Berlin A."/>
            <person name="Bessette D."/>
            <person name="Bloom T."/>
            <person name="Blye J."/>
            <person name="Boguslavskiy L."/>
            <person name="Bonnet C."/>
            <person name="Boukhgalter B."/>
            <person name="Bourzgui I."/>
            <person name="Brown A."/>
            <person name="Cahill P."/>
            <person name="Channer S."/>
            <person name="Cheshatsang Y."/>
            <person name="Chuda L."/>
            <person name="Citroen M."/>
            <person name="Collymore A."/>
            <person name="Cooke P."/>
            <person name="Costello M."/>
            <person name="D'Aco K."/>
            <person name="Daza R."/>
            <person name="De Haan G."/>
            <person name="DeGray S."/>
            <person name="DeMaso C."/>
            <person name="Dhargay N."/>
            <person name="Dooley K."/>
            <person name="Dooley E."/>
            <person name="Doricent M."/>
            <person name="Dorje P."/>
            <person name="Dorjee K."/>
            <person name="Dupes A."/>
            <person name="Elong R."/>
            <person name="Falk J."/>
            <person name="Farina A."/>
            <person name="Faro S."/>
            <person name="Ferguson D."/>
            <person name="Fisher S."/>
            <person name="Foley C.D."/>
            <person name="Franke A."/>
            <person name="Friedrich D."/>
            <person name="Gadbois L."/>
            <person name="Gearin G."/>
            <person name="Gearin C.R."/>
            <person name="Giannoukos G."/>
            <person name="Goode T."/>
            <person name="Graham J."/>
            <person name="Grandbois E."/>
            <person name="Grewal S."/>
            <person name="Gyaltsen K."/>
            <person name="Hafez N."/>
            <person name="Hagos B."/>
            <person name="Hall J."/>
            <person name="Henson C."/>
            <person name="Hollinger A."/>
            <person name="Honan T."/>
            <person name="Huard M.D."/>
            <person name="Hughes L."/>
            <person name="Hurhula B."/>
            <person name="Husby M.E."/>
            <person name="Kamat A."/>
            <person name="Kanga B."/>
            <person name="Kashin S."/>
            <person name="Khazanovich D."/>
            <person name="Kisner P."/>
            <person name="Lance K."/>
            <person name="Lara M."/>
            <person name="Lee W."/>
            <person name="Lennon N."/>
            <person name="Letendre F."/>
            <person name="LeVine R."/>
            <person name="Lipovsky A."/>
            <person name="Liu X."/>
            <person name="Liu J."/>
            <person name="Liu S."/>
            <person name="Lokyitsang T."/>
            <person name="Lokyitsang Y."/>
            <person name="Lubonja R."/>
            <person name="Lui A."/>
            <person name="MacDonald P."/>
            <person name="Magnisalis V."/>
            <person name="Maru K."/>
            <person name="Matthews C."/>
            <person name="McCusker W."/>
            <person name="McDonough S."/>
            <person name="Mehta T."/>
            <person name="Meldrim J."/>
            <person name="Meneus L."/>
            <person name="Mihai O."/>
            <person name="Mihalev A."/>
            <person name="Mihova T."/>
            <person name="Mittelman R."/>
            <person name="Mlenga V."/>
            <person name="Montmayeur A."/>
            <person name="Mulrain L."/>
            <person name="Navidi A."/>
            <person name="Naylor J."/>
            <person name="Negash T."/>
            <person name="Nguyen T."/>
            <person name="Nguyen N."/>
            <person name="Nicol R."/>
            <person name="Norbu C."/>
            <person name="Norbu N."/>
            <person name="Novod N."/>
            <person name="O'Neill B."/>
            <person name="Osman S."/>
            <person name="Markiewicz E."/>
            <person name="Oyono O.L."/>
            <person name="Patti C."/>
            <person name="Phunkhang P."/>
            <person name="Pierre F."/>
            <person name="Priest M."/>
            <person name="Raghuraman S."/>
            <person name="Rege F."/>
            <person name="Reyes R."/>
            <person name="Rise C."/>
            <person name="Rogov P."/>
            <person name="Ross K."/>
            <person name="Ryan E."/>
            <person name="Settipalli S."/>
            <person name="Shea T."/>
            <person name="Sherpa N."/>
            <person name="Shi L."/>
            <person name="Shih D."/>
            <person name="Sparrow T."/>
            <person name="Spaulding J."/>
            <person name="Stalker J."/>
            <person name="Stange-Thomann N."/>
            <person name="Stavropoulos S."/>
            <person name="Stone C."/>
            <person name="Strader C."/>
            <person name="Tesfaye S."/>
            <person name="Thomson T."/>
            <person name="Thoulutsang Y."/>
            <person name="Thoulutsang D."/>
            <person name="Topham K."/>
            <person name="Topping I."/>
            <person name="Tsamla T."/>
            <person name="Vassiliev H."/>
            <person name="Vo A."/>
            <person name="Wangchuk T."/>
            <person name="Wangdi T."/>
            <person name="Weiand M."/>
            <person name="Wilkinson J."/>
            <person name="Wilson A."/>
            <person name="Yadav S."/>
            <person name="Young G."/>
            <person name="Yu Q."/>
            <person name="Zembek L."/>
            <person name="Zhong D."/>
            <person name="Zimmer A."/>
            <person name="Zwirko Z."/>
            <person name="Jaffe D.B."/>
            <person name="Alvarez P."/>
            <person name="Brockman W."/>
            <person name="Butler J."/>
            <person name="Chin C."/>
            <person name="Gnerre S."/>
            <person name="Grabherr M."/>
            <person name="Kleber M."/>
            <person name="Mauceli E."/>
            <person name="MacCallum I."/>
        </authorList>
    </citation>
    <scope>NUCLEOTIDE SEQUENCE [LARGE SCALE GENOMIC DNA]</scope>
    <source>
        <strain evidence="5">Tai18E2 / Tucson 14021-0261.01</strain>
    </source>
</reference>
<evidence type="ECO:0000256" key="2">
    <source>
        <dbReference type="SAM" id="SignalP"/>
    </source>
</evidence>
<reference evidence="4 5" key="2">
    <citation type="journal article" date="2007" name="PLoS Biol.">
        <title>Principles of genome evolution in the Drosophila melanogaster species group.</title>
        <authorList>
            <person name="Ranz J.M."/>
            <person name="Maurin D."/>
            <person name="Chan Y.S."/>
            <person name="von Grotthuss M."/>
            <person name="Hillier L.W."/>
            <person name="Roote J."/>
            <person name="Ashburner M."/>
            <person name="Bergman C.M."/>
        </authorList>
    </citation>
    <scope>NUCLEOTIDE SEQUENCE [LARGE SCALE GENOMIC DNA]</scope>
    <source>
        <strain evidence="5">Tai18E2 / Tucson 14021-0261.01</strain>
    </source>
</reference>
<name>B4PTH3_DROYA</name>
<evidence type="ECO:0000313" key="4">
    <source>
        <dbReference type="EMBL" id="EDW98713.2"/>
    </source>
</evidence>
<dbReference type="PANTHER" id="PTHR22803">
    <property type="entry name" value="MANNOSE, PHOSPHOLIPASE, LECTIN RECEPTOR RELATED"/>
    <property type="match status" value="1"/>
</dbReference>
<evidence type="ECO:0000259" key="3">
    <source>
        <dbReference type="PROSITE" id="PS50041"/>
    </source>
</evidence>
<keyword evidence="1" id="KW-0175">Coiled coil</keyword>
<dbReference type="SMR" id="B4PTH3"/>
<sequence length="223" mass="26117">MSRIHLIILIAASCQNCFTKGEDVEQQQNNDEKFDQDQFLNRIDHMSGLYDKLKVKIEKFVDYHSELLKNMANTENQIAKLQRHANIKKAAKPTVQFEKFGAKYYHIENEEKLNWYEAVSRCRSLNSHLISLQNLKEWEIITANLKYLKTYWVDINDEAAEGEFISRFTGEKAPFLKWSTGEPTNQADENCVQIEEAFGLFYIVPHSMNDVRCTKKNYFICEA</sequence>
<dbReference type="Pfam" id="PF00059">
    <property type="entry name" value="Lectin_C"/>
    <property type="match status" value="1"/>
</dbReference>
<accession>B4PTH3</accession>
<dbReference type="SUPFAM" id="SSF56436">
    <property type="entry name" value="C-type lectin-like"/>
    <property type="match status" value="1"/>
</dbReference>
<dbReference type="PROSITE" id="PS50041">
    <property type="entry name" value="C_TYPE_LECTIN_2"/>
    <property type="match status" value="1"/>
</dbReference>
<dbReference type="EMBL" id="CM000160">
    <property type="protein sequence ID" value="EDW98713.2"/>
    <property type="molecule type" value="Genomic_DNA"/>
</dbReference>
<evidence type="ECO:0000256" key="1">
    <source>
        <dbReference type="SAM" id="Coils"/>
    </source>
</evidence>
<protein>
    <recommendedName>
        <fullName evidence="3">C-type lectin domain-containing protein</fullName>
    </recommendedName>
</protein>